<protein>
    <submittedName>
        <fullName evidence="1">Uncharacterized protein</fullName>
    </submittedName>
</protein>
<dbReference type="EMBL" id="LR797459">
    <property type="protein sequence ID" value="CAB4218858.1"/>
    <property type="molecule type" value="Genomic_DNA"/>
</dbReference>
<evidence type="ECO:0000313" key="2">
    <source>
        <dbReference type="EMBL" id="CAB4218858.1"/>
    </source>
</evidence>
<proteinExistence type="predicted"/>
<dbReference type="EMBL" id="LR797412">
    <property type="protein sequence ID" value="CAB4214110.1"/>
    <property type="molecule type" value="Genomic_DNA"/>
</dbReference>
<accession>A0A6J5SIB2</accession>
<reference evidence="1" key="1">
    <citation type="submission" date="2020-05" db="EMBL/GenBank/DDBJ databases">
        <authorList>
            <person name="Chiriac C."/>
            <person name="Salcher M."/>
            <person name="Ghai R."/>
            <person name="Kavagutti S V."/>
        </authorList>
    </citation>
    <scope>NUCLEOTIDE SEQUENCE</scope>
</reference>
<gene>
    <name evidence="1" type="ORF">UFOVP1459_15</name>
    <name evidence="2" type="ORF">UFOVP1609_47</name>
</gene>
<sequence length="108" mass="12272">MAEEFAPGVFTLGYDSFSGELSKMHVDTDGKMHFTSETQIDAIAEANINERNDISRTTKSGDMVRVARIPMSVHLDLMQRGILRDNIAMRRWLRSPEAAPYKTHWMNG</sequence>
<organism evidence="1">
    <name type="scientific">uncultured Caudovirales phage</name>
    <dbReference type="NCBI Taxonomy" id="2100421"/>
    <lineage>
        <taxon>Viruses</taxon>
        <taxon>Duplodnaviria</taxon>
        <taxon>Heunggongvirae</taxon>
        <taxon>Uroviricota</taxon>
        <taxon>Caudoviricetes</taxon>
        <taxon>Peduoviridae</taxon>
        <taxon>Maltschvirus</taxon>
        <taxon>Maltschvirus maltsch</taxon>
    </lineage>
</organism>
<evidence type="ECO:0000313" key="1">
    <source>
        <dbReference type="EMBL" id="CAB4214110.1"/>
    </source>
</evidence>
<name>A0A6J5SIB2_9CAUD</name>